<organism evidence="9 10">
    <name type="scientific">Halalkalibacter kiskunsagensis</name>
    <dbReference type="NCBI Taxonomy" id="1548599"/>
    <lineage>
        <taxon>Bacteria</taxon>
        <taxon>Bacillati</taxon>
        <taxon>Bacillota</taxon>
        <taxon>Bacilli</taxon>
        <taxon>Bacillales</taxon>
        <taxon>Bacillaceae</taxon>
        <taxon>Halalkalibacter</taxon>
    </lineage>
</organism>
<accession>A0ABV6KIC5</accession>
<evidence type="ECO:0000256" key="3">
    <source>
        <dbReference type="ARBA" id="ARBA00022692"/>
    </source>
</evidence>
<keyword evidence="2 7" id="KW-0132">Cell division</keyword>
<dbReference type="GO" id="GO:0051301">
    <property type="term" value="P:cell division"/>
    <property type="evidence" value="ECO:0007669"/>
    <property type="project" value="UniProtKB-KW"/>
</dbReference>
<dbReference type="Proteomes" id="UP001589838">
    <property type="component" value="Unassembled WGS sequence"/>
</dbReference>
<proteinExistence type="inferred from homology"/>
<comment type="similarity">
    <text evidence="7">Belongs to the FtsL family.</text>
</comment>
<evidence type="ECO:0000256" key="2">
    <source>
        <dbReference type="ARBA" id="ARBA00022618"/>
    </source>
</evidence>
<evidence type="ECO:0000256" key="5">
    <source>
        <dbReference type="ARBA" id="ARBA00023136"/>
    </source>
</evidence>
<comment type="subcellular location">
    <subcellularLocation>
        <location evidence="7">Cell membrane</location>
        <topology evidence="7">Single-pass type II membrane protein</topology>
    </subcellularLocation>
    <text evidence="7">Localizes to the division septum where it forms a ring structure.</text>
</comment>
<keyword evidence="4 7" id="KW-1133">Transmembrane helix</keyword>
<evidence type="ECO:0000256" key="7">
    <source>
        <dbReference type="HAMAP-Rule" id="MF_00910"/>
    </source>
</evidence>
<protein>
    <recommendedName>
        <fullName evidence="7 8">Cell division protein FtsL</fullName>
    </recommendedName>
</protein>
<sequence>MLARKYQEQEQRQIQTKTRVRRVRNPITVGEKAIAGLITFIAFIVFGVIVHNYATLYTVNQEAYQLQQTINQQAQLNEGLTLQVVELSAPDRILHIAKEELGMTLDDNKVKVVQN</sequence>
<evidence type="ECO:0000256" key="6">
    <source>
        <dbReference type="ARBA" id="ARBA00023306"/>
    </source>
</evidence>
<evidence type="ECO:0000256" key="4">
    <source>
        <dbReference type="ARBA" id="ARBA00022989"/>
    </source>
</evidence>
<feature type="transmembrane region" description="Helical" evidence="7">
    <location>
        <begin position="34"/>
        <end position="54"/>
    </location>
</feature>
<dbReference type="InterPro" id="IPR011922">
    <property type="entry name" value="Cell_div_FtsL"/>
</dbReference>
<comment type="function">
    <text evidence="7">Essential cell division protein.</text>
</comment>
<keyword evidence="5 7" id="KW-0472">Membrane</keyword>
<dbReference type="NCBIfam" id="TIGR02209">
    <property type="entry name" value="ftsL_broad"/>
    <property type="match status" value="1"/>
</dbReference>
<evidence type="ECO:0000313" key="9">
    <source>
        <dbReference type="EMBL" id="MFC0473073.1"/>
    </source>
</evidence>
<gene>
    <name evidence="7 9" type="primary">ftsL</name>
    <name evidence="9" type="ORF">ACFFHM_21915</name>
</gene>
<evidence type="ECO:0000313" key="10">
    <source>
        <dbReference type="Proteomes" id="UP001589838"/>
    </source>
</evidence>
<evidence type="ECO:0000256" key="8">
    <source>
        <dbReference type="NCBIfam" id="TIGR02209"/>
    </source>
</evidence>
<evidence type="ECO:0000256" key="1">
    <source>
        <dbReference type="ARBA" id="ARBA00022475"/>
    </source>
</evidence>
<keyword evidence="10" id="KW-1185">Reference proteome</keyword>
<dbReference type="RefSeq" id="WP_335961056.1">
    <property type="nucleotide sequence ID" value="NZ_JAXBLX010000013.1"/>
</dbReference>
<keyword evidence="1 7" id="KW-1003">Cell membrane</keyword>
<keyword evidence="3 7" id="KW-0812">Transmembrane</keyword>
<dbReference type="InterPro" id="IPR007060">
    <property type="entry name" value="FtsL/DivIC"/>
</dbReference>
<reference evidence="9 10" key="1">
    <citation type="submission" date="2024-09" db="EMBL/GenBank/DDBJ databases">
        <authorList>
            <person name="Sun Q."/>
            <person name="Mori K."/>
        </authorList>
    </citation>
    <scope>NUCLEOTIDE SEQUENCE [LARGE SCALE GENOMIC DNA]</scope>
    <source>
        <strain evidence="9 10">NCAIM B.02610</strain>
    </source>
</reference>
<dbReference type="EMBL" id="JBHLUX010000091">
    <property type="protein sequence ID" value="MFC0473073.1"/>
    <property type="molecule type" value="Genomic_DNA"/>
</dbReference>
<comment type="caution">
    <text evidence="9">The sequence shown here is derived from an EMBL/GenBank/DDBJ whole genome shotgun (WGS) entry which is preliminary data.</text>
</comment>
<dbReference type="HAMAP" id="MF_00910">
    <property type="entry name" value="FtsL"/>
    <property type="match status" value="1"/>
</dbReference>
<keyword evidence="6 7" id="KW-0131">Cell cycle</keyword>
<dbReference type="Pfam" id="PF04977">
    <property type="entry name" value="DivIC"/>
    <property type="match status" value="1"/>
</dbReference>
<name>A0ABV6KIC5_9BACI</name>